<dbReference type="InterPro" id="IPR033647">
    <property type="entry name" value="Aar2_N"/>
</dbReference>
<dbReference type="InterPro" id="IPR007946">
    <property type="entry name" value="AAR2"/>
</dbReference>
<dbReference type="CDD" id="cd13778">
    <property type="entry name" value="Aar2_C"/>
    <property type="match status" value="1"/>
</dbReference>
<accession>A0ABM4CJB9</accession>
<feature type="domain" description="AAR2 C-terminal" evidence="4">
    <location>
        <begin position="178"/>
        <end position="333"/>
    </location>
</feature>
<dbReference type="CDD" id="cd13777">
    <property type="entry name" value="Aar2_N"/>
    <property type="match status" value="1"/>
</dbReference>
<evidence type="ECO:0000313" key="7">
    <source>
        <dbReference type="RefSeq" id="XP_065661850.1"/>
    </source>
</evidence>
<organism evidence="6 7">
    <name type="scientific">Hydra vulgaris</name>
    <name type="common">Hydra</name>
    <name type="synonym">Hydra attenuata</name>
    <dbReference type="NCBI Taxonomy" id="6087"/>
    <lineage>
        <taxon>Eukaryota</taxon>
        <taxon>Metazoa</taxon>
        <taxon>Cnidaria</taxon>
        <taxon>Hydrozoa</taxon>
        <taxon>Hydroidolina</taxon>
        <taxon>Anthoathecata</taxon>
        <taxon>Aplanulata</taxon>
        <taxon>Hydridae</taxon>
        <taxon>Hydra</taxon>
    </lineage>
</organism>
<dbReference type="Gene3D" id="1.25.40.550">
    <property type="entry name" value="Aar2, C-terminal domain-like"/>
    <property type="match status" value="1"/>
</dbReference>
<dbReference type="Pfam" id="PF05282">
    <property type="entry name" value="AAR2"/>
    <property type="match status" value="1"/>
</dbReference>
<dbReference type="Gene3D" id="2.60.34.20">
    <property type="match status" value="1"/>
</dbReference>
<evidence type="ECO:0000256" key="2">
    <source>
        <dbReference type="ARBA" id="ARBA00016372"/>
    </source>
</evidence>
<evidence type="ECO:0000259" key="5">
    <source>
        <dbReference type="Pfam" id="PF20981"/>
    </source>
</evidence>
<protein>
    <recommendedName>
        <fullName evidence="2">Protein AAR2 homolog</fullName>
    </recommendedName>
    <alternativeName>
        <fullName evidence="3">AAR2 splicing factor homolog</fullName>
    </alternativeName>
</protein>
<evidence type="ECO:0000313" key="6">
    <source>
        <dbReference type="Proteomes" id="UP001652625"/>
    </source>
</evidence>
<evidence type="ECO:0000259" key="4">
    <source>
        <dbReference type="Pfam" id="PF05282"/>
    </source>
</evidence>
<dbReference type="GeneID" id="100204013"/>
<evidence type="ECO:0000256" key="3">
    <source>
        <dbReference type="ARBA" id="ARBA00030625"/>
    </source>
</evidence>
<sequence>MFSGFSLTDKGCLIMDNVPPRTEVGIDYHSWYTGTQFKGISNIPPGFHMLFFSATDKYGNGASRTSYFLFVKKNELLYRKYDKQLEDLIDNQSEESNLPSIEEVAKHLAPYPLEECAKWPQHTNYINDALLQRVQPLLKKLNALTEVSLQTSAVRKKEVFNLDSRIVHKECEEGLIRFSKIPDTFPLSITPAEKTLHCIDSTYFLKQFINSLPKGEDDILGELQFAFICFLLGQVYDAFDHWKVLINLIASCQNYLSENHEFFCKFIDIVEKQLEEIPEDFFVDIVAQNNFLLKTFKNFFASFDNPEQINNKLLHRASIFKGKIIERFHWDLDYEDEEDLPVVVDI</sequence>
<gene>
    <name evidence="7" type="primary">LOC100204013</name>
</gene>
<comment type="similarity">
    <text evidence="1">Belongs to the AAR2 family.</text>
</comment>
<evidence type="ECO:0000256" key="1">
    <source>
        <dbReference type="ARBA" id="ARBA00006281"/>
    </source>
</evidence>
<dbReference type="PANTHER" id="PTHR12689:SF4">
    <property type="entry name" value="PROTEIN AAR2 HOMOLOG"/>
    <property type="match status" value="1"/>
</dbReference>
<dbReference type="Proteomes" id="UP001652625">
    <property type="component" value="Chromosome 09"/>
</dbReference>
<dbReference type="InterPro" id="IPR038514">
    <property type="entry name" value="AAR2_C_sf"/>
</dbReference>
<name>A0ABM4CJB9_HYDVU</name>
<dbReference type="InterPro" id="IPR033648">
    <property type="entry name" value="AAR2_C"/>
</dbReference>
<dbReference type="Pfam" id="PF20981">
    <property type="entry name" value="AAR2_1st"/>
    <property type="match status" value="1"/>
</dbReference>
<dbReference type="RefSeq" id="XP_065661850.1">
    <property type="nucleotide sequence ID" value="XM_065805778.1"/>
</dbReference>
<dbReference type="PANTHER" id="PTHR12689">
    <property type="entry name" value="A1 CISTRON SPLICING FACTOR AAR2-RELATED"/>
    <property type="match status" value="1"/>
</dbReference>
<proteinExistence type="inferred from homology"/>
<keyword evidence="6" id="KW-1185">Reference proteome</keyword>
<dbReference type="InterPro" id="IPR038516">
    <property type="entry name" value="AAR2_N_sf"/>
</dbReference>
<reference evidence="7" key="1">
    <citation type="submission" date="2025-08" db="UniProtKB">
        <authorList>
            <consortium name="RefSeq"/>
        </authorList>
    </citation>
    <scope>IDENTIFICATION</scope>
</reference>
<feature type="domain" description="AAR2 N-terminal" evidence="5">
    <location>
        <begin position="10"/>
        <end position="136"/>
    </location>
</feature>